<evidence type="ECO:0000313" key="4">
    <source>
        <dbReference type="Proteomes" id="UP000051249"/>
    </source>
</evidence>
<accession>A0A0R2NCW6</accession>
<evidence type="ECO:0000313" key="3">
    <source>
        <dbReference type="EMBL" id="KRO23686.1"/>
    </source>
</evidence>
<dbReference type="AlphaFoldDB" id="A0A0R2NCW6"/>
<evidence type="ECO:0000256" key="1">
    <source>
        <dbReference type="SAM" id="SignalP"/>
    </source>
</evidence>
<gene>
    <name evidence="3" type="ORF">IV88_GL000895</name>
</gene>
<dbReference type="Pfam" id="PF13731">
    <property type="entry name" value="WxL"/>
    <property type="match status" value="1"/>
</dbReference>
<dbReference type="PATRIC" id="fig|480391.4.peg.908"/>
<feature type="domain" description="WxL" evidence="2">
    <location>
        <begin position="35"/>
        <end position="133"/>
    </location>
</feature>
<feature type="signal peptide" evidence="1">
    <location>
        <begin position="1"/>
        <end position="24"/>
    </location>
</feature>
<reference evidence="3 4" key="1">
    <citation type="journal article" date="2015" name="Genome Announc.">
        <title>Expanding the biotechnology potential of lactobacilli through comparative genomics of 213 strains and associated genera.</title>
        <authorList>
            <person name="Sun Z."/>
            <person name="Harris H.M."/>
            <person name="McCann A."/>
            <person name="Guo C."/>
            <person name="Argimon S."/>
            <person name="Zhang W."/>
            <person name="Yang X."/>
            <person name="Jeffery I.B."/>
            <person name="Cooney J.C."/>
            <person name="Kagawa T.F."/>
            <person name="Liu W."/>
            <person name="Song Y."/>
            <person name="Salvetti E."/>
            <person name="Wrobel A."/>
            <person name="Rasinkangas P."/>
            <person name="Parkhill J."/>
            <person name="Rea M.C."/>
            <person name="O'Sullivan O."/>
            <person name="Ritari J."/>
            <person name="Douillard F.P."/>
            <person name="Paul Ross R."/>
            <person name="Yang R."/>
            <person name="Briner A.E."/>
            <person name="Felis G.E."/>
            <person name="de Vos W.M."/>
            <person name="Barrangou R."/>
            <person name="Klaenhammer T.R."/>
            <person name="Caufield P.W."/>
            <person name="Cui Y."/>
            <person name="Zhang H."/>
            <person name="O'Toole P.W."/>
        </authorList>
    </citation>
    <scope>NUCLEOTIDE SEQUENCE [LARGE SCALE GENOMIC DNA]</scope>
    <source>
        <strain evidence="3 4">DSM 23026</strain>
    </source>
</reference>
<protein>
    <recommendedName>
        <fullName evidence="2">WxL domain-containing protein</fullName>
    </recommendedName>
</protein>
<dbReference type="InterPro" id="IPR027994">
    <property type="entry name" value="WxL_dom"/>
</dbReference>
<proteinExistence type="predicted"/>
<dbReference type="EMBL" id="JQCQ01000028">
    <property type="protein sequence ID" value="KRO23686.1"/>
    <property type="molecule type" value="Genomic_DNA"/>
</dbReference>
<keyword evidence="1" id="KW-0732">Signal</keyword>
<dbReference type="Proteomes" id="UP000051249">
    <property type="component" value="Unassembled WGS sequence"/>
</dbReference>
<evidence type="ECO:0000259" key="2">
    <source>
        <dbReference type="Pfam" id="PF13731"/>
    </source>
</evidence>
<comment type="caution">
    <text evidence="3">The sequence shown here is derived from an EMBL/GenBank/DDBJ whole genome shotgun (WGS) entry which is preliminary data.</text>
</comment>
<dbReference type="RefSeq" id="WP_057800092.1">
    <property type="nucleotide sequence ID" value="NZ_BJZZ01000027.1"/>
</dbReference>
<feature type="chain" id="PRO_5006421036" description="WxL domain-containing protein" evidence="1">
    <location>
        <begin position="25"/>
        <end position="195"/>
    </location>
</feature>
<sequence>MAPSKALLALVSIISILIPTSIQANSITTQGDFKINNENTTPLRLKSVPQLSFERVPLSSLHNRMQTEVVSNAVRPSLQGHNSHLTVKDERTATERSQSGWVVSAKLAELLHHKQKTEIVNARLNIKFDKISNPIQLSGMNTDIWKHAPKPNDPQTEYSLKVEAANMVIPKQNKSVGVGTYETKILWTLTNSIGF</sequence>
<name>A0A0R2NCW6_9LACO</name>
<organism evidence="3 4">
    <name type="scientific">Pediococcus argentinicus</name>
    <dbReference type="NCBI Taxonomy" id="480391"/>
    <lineage>
        <taxon>Bacteria</taxon>
        <taxon>Bacillati</taxon>
        <taxon>Bacillota</taxon>
        <taxon>Bacilli</taxon>
        <taxon>Lactobacillales</taxon>
        <taxon>Lactobacillaceae</taxon>
        <taxon>Pediococcus</taxon>
    </lineage>
</organism>
<keyword evidence="4" id="KW-1185">Reference proteome</keyword>